<dbReference type="InterPro" id="IPR036282">
    <property type="entry name" value="Glutathione-S-Trfase_C_sf"/>
</dbReference>
<dbReference type="SFLD" id="SFLDG00358">
    <property type="entry name" value="Main_(cytGST)"/>
    <property type="match status" value="1"/>
</dbReference>
<protein>
    <recommendedName>
        <fullName evidence="7">Glutathione S-transferase</fullName>
    </recommendedName>
</protein>
<dbReference type="Gene3D" id="3.40.30.10">
    <property type="entry name" value="Glutaredoxin"/>
    <property type="match status" value="1"/>
</dbReference>
<evidence type="ECO:0008006" key="7">
    <source>
        <dbReference type="Google" id="ProtNLM"/>
    </source>
</evidence>
<dbReference type="PANTHER" id="PTHR43917">
    <property type="match status" value="1"/>
</dbReference>
<feature type="domain" description="GST N-terminal" evidence="3">
    <location>
        <begin position="3"/>
        <end position="84"/>
    </location>
</feature>
<evidence type="ECO:0000313" key="5">
    <source>
        <dbReference type="EMBL" id="CAG9329224.1"/>
    </source>
</evidence>
<dbReference type="SUPFAM" id="SSF52833">
    <property type="entry name" value="Thioredoxin-like"/>
    <property type="match status" value="1"/>
</dbReference>
<dbReference type="InterPro" id="IPR010987">
    <property type="entry name" value="Glutathione-S-Trfase_C-like"/>
</dbReference>
<dbReference type="InterPro" id="IPR040079">
    <property type="entry name" value="Glutathione_S-Trfase"/>
</dbReference>
<evidence type="ECO:0000313" key="6">
    <source>
        <dbReference type="Proteomes" id="UP001162131"/>
    </source>
</evidence>
<evidence type="ECO:0000256" key="1">
    <source>
        <dbReference type="ARBA" id="ARBA00004496"/>
    </source>
</evidence>
<keyword evidence="6" id="KW-1185">Reference proteome</keyword>
<dbReference type="EMBL" id="CAJZBQ010000047">
    <property type="protein sequence ID" value="CAG9329224.1"/>
    <property type="molecule type" value="Genomic_DNA"/>
</dbReference>
<comment type="subcellular location">
    <subcellularLocation>
        <location evidence="1">Cytoplasm</location>
    </subcellularLocation>
</comment>
<proteinExistence type="predicted"/>
<dbReference type="InterPro" id="IPR004045">
    <property type="entry name" value="Glutathione_S-Trfase_N"/>
</dbReference>
<dbReference type="Proteomes" id="UP001162131">
    <property type="component" value="Unassembled WGS sequence"/>
</dbReference>
<dbReference type="GO" id="GO:0005737">
    <property type="term" value="C:cytoplasm"/>
    <property type="evidence" value="ECO:0007669"/>
    <property type="project" value="UniProtKB-SubCell"/>
</dbReference>
<feature type="domain" description="GST C-terminal" evidence="4">
    <location>
        <begin position="90"/>
        <end position="220"/>
    </location>
</feature>
<dbReference type="PANTHER" id="PTHR43917:SF8">
    <property type="entry name" value="GH16740P-RELATED"/>
    <property type="match status" value="1"/>
</dbReference>
<name>A0AAU9JWF1_9CILI</name>
<dbReference type="Gene3D" id="1.20.1050.10">
    <property type="match status" value="1"/>
</dbReference>
<organism evidence="5 6">
    <name type="scientific">Blepharisma stoltei</name>
    <dbReference type="NCBI Taxonomy" id="1481888"/>
    <lineage>
        <taxon>Eukaryota</taxon>
        <taxon>Sar</taxon>
        <taxon>Alveolata</taxon>
        <taxon>Ciliophora</taxon>
        <taxon>Postciliodesmatophora</taxon>
        <taxon>Heterotrichea</taxon>
        <taxon>Heterotrichida</taxon>
        <taxon>Blepharismidae</taxon>
        <taxon>Blepharisma</taxon>
    </lineage>
</organism>
<sequence length="230" mass="25942">MADTLRIHGTVFSPPTRAVMIFCKLHNIPNELIQVDLLKHEQKSPEFLAINPYGQVPAITHGTFSLGESNAIIYYLAEAFHTDSQWFPADLQARARVNASLHWHHTNTVKAISPYVYNYIVLPKFFNKPVPPPEKVAEWSAALESFLTSIDAVFANGSYIARTAQPTFADILLYCALSQLELSNFDFSRHANLVRWREEIGGIEAVREVHEPVRQAIAKWNAESQNAQAQ</sequence>
<evidence type="ECO:0000256" key="2">
    <source>
        <dbReference type="ARBA" id="ARBA00022490"/>
    </source>
</evidence>
<dbReference type="InterPro" id="IPR036249">
    <property type="entry name" value="Thioredoxin-like_sf"/>
</dbReference>
<dbReference type="InterPro" id="IPR051369">
    <property type="entry name" value="GST_Theta"/>
</dbReference>
<dbReference type="PROSITE" id="PS50405">
    <property type="entry name" value="GST_CTER"/>
    <property type="match status" value="1"/>
</dbReference>
<comment type="caution">
    <text evidence="5">The sequence shown here is derived from an EMBL/GenBank/DDBJ whole genome shotgun (WGS) entry which is preliminary data.</text>
</comment>
<dbReference type="PROSITE" id="PS50404">
    <property type="entry name" value="GST_NTER"/>
    <property type="match status" value="1"/>
</dbReference>
<gene>
    <name evidence="5" type="ORF">BSTOLATCC_MIC48050</name>
</gene>
<dbReference type="SUPFAM" id="SSF47616">
    <property type="entry name" value="GST C-terminal domain-like"/>
    <property type="match status" value="1"/>
</dbReference>
<reference evidence="5" key="1">
    <citation type="submission" date="2021-09" db="EMBL/GenBank/DDBJ databases">
        <authorList>
            <consortium name="AG Swart"/>
            <person name="Singh M."/>
            <person name="Singh A."/>
            <person name="Seah K."/>
            <person name="Emmerich C."/>
        </authorList>
    </citation>
    <scope>NUCLEOTIDE SEQUENCE</scope>
    <source>
        <strain evidence="5">ATCC30299</strain>
    </source>
</reference>
<keyword evidence="2" id="KW-0963">Cytoplasm</keyword>
<dbReference type="AlphaFoldDB" id="A0AAU9JWF1"/>
<evidence type="ECO:0000259" key="4">
    <source>
        <dbReference type="PROSITE" id="PS50405"/>
    </source>
</evidence>
<dbReference type="SFLD" id="SFLDS00019">
    <property type="entry name" value="Glutathione_Transferase_(cytos"/>
    <property type="match status" value="1"/>
</dbReference>
<accession>A0AAU9JWF1</accession>
<dbReference type="Pfam" id="PF13417">
    <property type="entry name" value="GST_N_3"/>
    <property type="match status" value="1"/>
</dbReference>
<evidence type="ECO:0000259" key="3">
    <source>
        <dbReference type="PROSITE" id="PS50404"/>
    </source>
</evidence>